<evidence type="ECO:0008006" key="3">
    <source>
        <dbReference type="Google" id="ProtNLM"/>
    </source>
</evidence>
<sequence length="289" mass="32283">MPCETWDLHLLIEGTGMSTGASAVEFKGKLYIFYALQKAPGVFTLGYTVLFKNSANQMIIQHISELPTTRTSQRRPSVTVYADHLYCFYTAPDKSIRFITFSGTQWSPVETVPQVLTSDAPSAVGNGVNLYLALRGADSRALYYKVLGPSGWQPHVREDHKSVVESPSLCIHREMPFVSTRSAAGQLVTFQLIDEEYPIHVSNQPDTYGASALHTQGEYFYCATRKRSGNQYTVEMFRPYLDVDIYSQTAGRFVSAPCLTSYLGDMYLIGQRPCQDLALLKLNPVCITK</sequence>
<evidence type="ECO:0000313" key="1">
    <source>
        <dbReference type="EMBL" id="SOB50729.1"/>
    </source>
</evidence>
<dbReference type="Gene3D" id="2.120.10.70">
    <property type="entry name" value="Fucose-specific lectin"/>
    <property type="match status" value="1"/>
</dbReference>
<dbReference type="Proteomes" id="UP000219564">
    <property type="component" value="Unassembled WGS sequence"/>
</dbReference>
<accession>A0AAX2H5D6</accession>
<evidence type="ECO:0000313" key="2">
    <source>
        <dbReference type="Proteomes" id="UP000219564"/>
    </source>
</evidence>
<proteinExistence type="predicted"/>
<organism evidence="1 2">
    <name type="scientific">Pseudomonas lundensis</name>
    <dbReference type="NCBI Taxonomy" id="86185"/>
    <lineage>
        <taxon>Bacteria</taxon>
        <taxon>Pseudomonadati</taxon>
        <taxon>Pseudomonadota</taxon>
        <taxon>Gammaproteobacteria</taxon>
        <taxon>Pseudomonadales</taxon>
        <taxon>Pseudomonadaceae</taxon>
        <taxon>Pseudomonas</taxon>
    </lineage>
</organism>
<protein>
    <recommendedName>
        <fullName evidence="3">Lipoprotein</fullName>
    </recommendedName>
</protein>
<comment type="caution">
    <text evidence="1">The sequence shown here is derived from an EMBL/GenBank/DDBJ whole genome shotgun (WGS) entry which is preliminary data.</text>
</comment>
<reference evidence="1 2" key="1">
    <citation type="submission" date="2017-08" db="EMBL/GenBank/DDBJ databases">
        <authorList>
            <person name="Chaillou S."/>
        </authorList>
    </citation>
    <scope>NUCLEOTIDE SEQUENCE [LARGE SCALE GENOMIC DNA]</scope>
    <source>
        <strain evidence="1 2">MFPA15A1205</strain>
    </source>
</reference>
<name>A0AAX2H5D6_9PSED</name>
<dbReference type="AlphaFoldDB" id="A0AAX2H5D6"/>
<dbReference type="EMBL" id="OBKZ01000010">
    <property type="protein sequence ID" value="SOB50729.1"/>
    <property type="molecule type" value="Genomic_DNA"/>
</dbReference>
<dbReference type="SUPFAM" id="SSF89372">
    <property type="entry name" value="Fucose-specific lectin"/>
    <property type="match status" value="1"/>
</dbReference>
<gene>
    <name evidence="1" type="ORF">PLUA15_180180</name>
</gene>